<keyword evidence="5 7" id="KW-0648">Protein biosynthesis</keyword>
<dbReference type="Gene3D" id="3.40.50.620">
    <property type="entry name" value="HUPs"/>
    <property type="match status" value="1"/>
</dbReference>
<reference evidence="9" key="1">
    <citation type="submission" date="2023-05" db="EMBL/GenBank/DDBJ databases">
        <authorList>
            <person name="Stuckert A."/>
        </authorList>
    </citation>
    <scope>NUCLEOTIDE SEQUENCE</scope>
</reference>
<evidence type="ECO:0000256" key="1">
    <source>
        <dbReference type="ARBA" id="ARBA00007894"/>
    </source>
</evidence>
<gene>
    <name evidence="9" type="ORF">SPARVUS_LOCUS5252084</name>
</gene>
<evidence type="ECO:0000256" key="6">
    <source>
        <dbReference type="ARBA" id="ARBA00023146"/>
    </source>
</evidence>
<dbReference type="SUPFAM" id="SSF48163">
    <property type="entry name" value="An anticodon-binding domain of class I aminoacyl-tRNA synthetases"/>
    <property type="match status" value="1"/>
</dbReference>
<dbReference type="InterPro" id="IPR049940">
    <property type="entry name" value="GluQ/Sye"/>
</dbReference>
<dbReference type="SUPFAM" id="SSF52374">
    <property type="entry name" value="Nucleotidylyl transferase"/>
    <property type="match status" value="1"/>
</dbReference>
<organism evidence="9 10">
    <name type="scientific">Staurois parvus</name>
    <dbReference type="NCBI Taxonomy" id="386267"/>
    <lineage>
        <taxon>Eukaryota</taxon>
        <taxon>Metazoa</taxon>
        <taxon>Chordata</taxon>
        <taxon>Craniata</taxon>
        <taxon>Vertebrata</taxon>
        <taxon>Euteleostomi</taxon>
        <taxon>Amphibia</taxon>
        <taxon>Batrachia</taxon>
        <taxon>Anura</taxon>
        <taxon>Neobatrachia</taxon>
        <taxon>Ranoidea</taxon>
        <taxon>Ranidae</taxon>
        <taxon>Staurois</taxon>
    </lineage>
</organism>
<evidence type="ECO:0000256" key="3">
    <source>
        <dbReference type="ARBA" id="ARBA00022741"/>
    </source>
</evidence>
<dbReference type="PANTHER" id="PTHR43311:SF2">
    <property type="entry name" value="GLUTAMATE--TRNA LIGASE, MITOCHONDRIAL-RELATED"/>
    <property type="match status" value="1"/>
</dbReference>
<dbReference type="InterPro" id="IPR020058">
    <property type="entry name" value="Glu/Gln-tRNA-synth_Ib_cat-dom"/>
</dbReference>
<comment type="caution">
    <text evidence="9">The sequence shown here is derived from an EMBL/GenBank/DDBJ whole genome shotgun (WGS) entry which is preliminary data.</text>
</comment>
<evidence type="ECO:0000313" key="10">
    <source>
        <dbReference type="Proteomes" id="UP001162483"/>
    </source>
</evidence>
<protein>
    <recommendedName>
        <fullName evidence="8">Glutamyl/glutaminyl-tRNA synthetase class Ib catalytic domain-containing protein</fullName>
    </recommendedName>
</protein>
<evidence type="ECO:0000313" key="9">
    <source>
        <dbReference type="EMBL" id="CAI9560414.1"/>
    </source>
</evidence>
<proteinExistence type="inferred from homology"/>
<dbReference type="InterPro" id="IPR020061">
    <property type="entry name" value="Glu_tRNA_lig_a-bdl"/>
</dbReference>
<name>A0ABN9CJT9_9NEOB</name>
<evidence type="ECO:0000256" key="2">
    <source>
        <dbReference type="ARBA" id="ARBA00022598"/>
    </source>
</evidence>
<feature type="domain" description="Glutamyl/glutaminyl-tRNA synthetase class Ib catalytic" evidence="8">
    <location>
        <begin position="1"/>
        <end position="113"/>
    </location>
</feature>
<keyword evidence="10" id="KW-1185">Reference proteome</keyword>
<evidence type="ECO:0000256" key="7">
    <source>
        <dbReference type="RuleBase" id="RU363037"/>
    </source>
</evidence>
<keyword evidence="4 7" id="KW-0067">ATP-binding</keyword>
<dbReference type="PANTHER" id="PTHR43311">
    <property type="entry name" value="GLUTAMATE--TRNA LIGASE"/>
    <property type="match status" value="1"/>
</dbReference>
<sequence>MAVSHVFRGEEWLISTAKHLLLYHAFGWQPPSYAHLPLLLNKDGSKLSKRQGDIFIQHYAKSGYLPDTLLDIISNCGSGFLGNQMGRTLPELIEQFELERVSSHSAFIDLSNLPEYNRIHLSKRIDNMESRAELITQLQTLLQEKYKDVTFNKEYIERILMLRKGHLCLLTDFLSPNYSYLWIRPSVHLKDLHSLSSEATEIGSLVVGILEKSHNDMNVETLNKDLKLHLQQLKATKYSVSMKLLRRILSGLEVSLSTSIFL</sequence>
<keyword evidence="3 7" id="KW-0547">Nucleotide-binding</keyword>
<keyword evidence="6 7" id="KW-0030">Aminoacyl-tRNA synthetase</keyword>
<evidence type="ECO:0000259" key="8">
    <source>
        <dbReference type="Pfam" id="PF00749"/>
    </source>
</evidence>
<evidence type="ECO:0000256" key="5">
    <source>
        <dbReference type="ARBA" id="ARBA00022917"/>
    </source>
</evidence>
<dbReference type="Pfam" id="PF00749">
    <property type="entry name" value="tRNA-synt_1c"/>
    <property type="match status" value="1"/>
</dbReference>
<dbReference type="InterPro" id="IPR014729">
    <property type="entry name" value="Rossmann-like_a/b/a_fold"/>
</dbReference>
<dbReference type="EMBL" id="CATNWA010010744">
    <property type="protein sequence ID" value="CAI9560414.1"/>
    <property type="molecule type" value="Genomic_DNA"/>
</dbReference>
<evidence type="ECO:0000256" key="4">
    <source>
        <dbReference type="ARBA" id="ARBA00022840"/>
    </source>
</evidence>
<comment type="similarity">
    <text evidence="1">Belongs to the class-I aminoacyl-tRNA synthetase family. Glutamate--tRNA ligase type 1 subfamily.</text>
</comment>
<dbReference type="Gene3D" id="1.10.1160.10">
    <property type="entry name" value="Glutamyl-trna Synthetase, Domain 2"/>
    <property type="match status" value="1"/>
</dbReference>
<dbReference type="InterPro" id="IPR008925">
    <property type="entry name" value="aa_tRNA-synth_I_cd-bd_sf"/>
</dbReference>
<accession>A0ABN9CJT9</accession>
<dbReference type="Proteomes" id="UP001162483">
    <property type="component" value="Unassembled WGS sequence"/>
</dbReference>
<keyword evidence="2 7" id="KW-0436">Ligase</keyword>